<sequence length="861" mass="92078">MEHTNTITLGGVSVDLMERDAAIEKIAARSKDTSSAPLGVVSINLDHIHHFGPAGRWRRSLDTDRGRAIEWLDLIDGAPLAAQAQRVTGRAWPRLAGSDLAGPILDNAARDGVSVGFLGGDTSTHDTLRVKFAAERPDLVVSGFWAPSRDELSDPVRAGDIAAEIAAAGTDILVVGLGKPRQELWIAEHAAESGARVLLAFGAVVDFLAERIERSPDWVAAAGLEWAWRLSREPRRLANRYLVAGPPAYATVRRASGADVAPRRELPAARDIRRPITSGRFVDETSDADVAVVVVTYNSADDLPGLLASLRREAATVTMRVIVADNGSTDGTRELIAAETDVIAASTGGNVGYARGINAAMTHAVGANTVLILNPDLSVEAGAIEAMLRRLDRSGAGIVVPSIVDDAGEVYPSLRREPTISRTIGDSLLGSRASGRPEWASEIDFDAESYRHPHEVEWATGAALLIDSEVAAAVGEWDGRFFLYSEETDFFRRARDAGYSIWYEPAATVRHSQGGSGSSVALDSLLAVNKVRYARKHRSAGYATGIHIGAILGEVMRSYDPAHRQILRTLLDQRSWRSLPRAVEGSPLDSTGDTIGAVIIPAHNEATVIARTLSPLADLAANGRLEVWVVCNGCSDATAEIARGFDGVNVLEIDEASKTAALNAGDAAASAWPRLYLDGDIAIEPSAVAAVFARLAGSPVLAARPAYRYLVDSRSPIVTSYYRARQRMPSMSAAMWGAGAYALSKTGHERFGMFPAVTGDDLFVDQTFTAAEKRVVPCAPVVVRTPKTASALVAVLARQSRGSEESTLPATSRGTIRELIATVHGPRSFVDAALYATLTVFARRLARRSTAVVWERDDSTR</sequence>
<evidence type="ECO:0000259" key="1">
    <source>
        <dbReference type="Pfam" id="PF00535"/>
    </source>
</evidence>
<dbReference type="Gene3D" id="3.90.550.10">
    <property type="entry name" value="Spore Coat Polysaccharide Biosynthesis Protein SpsA, Chain A"/>
    <property type="match status" value="2"/>
</dbReference>
<feature type="domain" description="Glycosyltransferase 2-like" evidence="1">
    <location>
        <begin position="598"/>
        <end position="709"/>
    </location>
</feature>
<accession>A0A934SNY1</accession>
<dbReference type="NCBIfam" id="TIGR00696">
    <property type="entry name" value="wecG_tagA_cpsF"/>
    <property type="match status" value="1"/>
</dbReference>
<dbReference type="Proteomes" id="UP000636458">
    <property type="component" value="Unassembled WGS sequence"/>
</dbReference>
<keyword evidence="3" id="KW-1185">Reference proteome</keyword>
<dbReference type="InterPro" id="IPR001173">
    <property type="entry name" value="Glyco_trans_2-like"/>
</dbReference>
<dbReference type="InterPro" id="IPR004629">
    <property type="entry name" value="WecG_TagA_CpsF"/>
</dbReference>
<name>A0A934SNY1_9MICO</name>
<dbReference type="CDD" id="cd06533">
    <property type="entry name" value="Glyco_transf_WecG_TagA"/>
    <property type="match status" value="1"/>
</dbReference>
<proteinExistence type="predicted"/>
<gene>
    <name evidence="2" type="ORF">IV501_12760</name>
</gene>
<dbReference type="SUPFAM" id="SSF53448">
    <property type="entry name" value="Nucleotide-diphospho-sugar transferases"/>
    <property type="match status" value="2"/>
</dbReference>
<dbReference type="PANTHER" id="PTHR43179">
    <property type="entry name" value="RHAMNOSYLTRANSFERASE WBBL"/>
    <property type="match status" value="1"/>
</dbReference>
<dbReference type="Pfam" id="PF00535">
    <property type="entry name" value="Glycos_transf_2"/>
    <property type="match status" value="2"/>
</dbReference>
<dbReference type="RefSeq" id="WP_200556703.1">
    <property type="nucleotide sequence ID" value="NZ_JAEPES010000004.1"/>
</dbReference>
<protein>
    <submittedName>
        <fullName evidence="2">WecB/TagA/CpsF family glycosyltransferase</fullName>
    </submittedName>
</protein>
<reference evidence="2" key="1">
    <citation type="submission" date="2021-01" db="EMBL/GenBank/DDBJ databases">
        <title>Lacisediminihabitans sp. nov. strain G11-30, isolated from Antarctic Soil.</title>
        <authorList>
            <person name="Li J."/>
        </authorList>
    </citation>
    <scope>NUCLEOTIDE SEQUENCE</scope>
    <source>
        <strain evidence="2">G11-30</strain>
    </source>
</reference>
<organism evidence="2 3">
    <name type="scientific">Lacisediminihabitans changchengi</name>
    <dbReference type="NCBI Taxonomy" id="2787634"/>
    <lineage>
        <taxon>Bacteria</taxon>
        <taxon>Bacillati</taxon>
        <taxon>Actinomycetota</taxon>
        <taxon>Actinomycetes</taxon>
        <taxon>Micrococcales</taxon>
        <taxon>Microbacteriaceae</taxon>
        <taxon>Lacisediminihabitans</taxon>
    </lineage>
</organism>
<evidence type="ECO:0000313" key="2">
    <source>
        <dbReference type="EMBL" id="MBK4348507.1"/>
    </source>
</evidence>
<dbReference type="Pfam" id="PF03808">
    <property type="entry name" value="Glyco_tran_WecG"/>
    <property type="match status" value="1"/>
</dbReference>
<comment type="caution">
    <text evidence="2">The sequence shown here is derived from an EMBL/GenBank/DDBJ whole genome shotgun (WGS) entry which is preliminary data.</text>
</comment>
<dbReference type="EMBL" id="JAEPES010000004">
    <property type="protein sequence ID" value="MBK4348507.1"/>
    <property type="molecule type" value="Genomic_DNA"/>
</dbReference>
<dbReference type="GO" id="GO:0016740">
    <property type="term" value="F:transferase activity"/>
    <property type="evidence" value="ECO:0007669"/>
    <property type="project" value="InterPro"/>
</dbReference>
<dbReference type="AlphaFoldDB" id="A0A934SNY1"/>
<dbReference type="InterPro" id="IPR029044">
    <property type="entry name" value="Nucleotide-diphossugar_trans"/>
</dbReference>
<dbReference type="PANTHER" id="PTHR43179:SF7">
    <property type="entry name" value="RHAMNOSYLTRANSFERASE WBBL"/>
    <property type="match status" value="1"/>
</dbReference>
<feature type="domain" description="Glycosyltransferase 2-like" evidence="1">
    <location>
        <begin position="292"/>
        <end position="417"/>
    </location>
</feature>
<evidence type="ECO:0000313" key="3">
    <source>
        <dbReference type="Proteomes" id="UP000636458"/>
    </source>
</evidence>